<keyword evidence="6" id="KW-0032">Aminotransferase</keyword>
<name>A0A4Q1JSX2_9GAMM</name>
<evidence type="ECO:0000256" key="2">
    <source>
        <dbReference type="ARBA" id="ARBA00006966"/>
    </source>
</evidence>
<dbReference type="GO" id="GO:0008483">
    <property type="term" value="F:transaminase activity"/>
    <property type="evidence" value="ECO:0007669"/>
    <property type="project" value="UniProtKB-KW"/>
</dbReference>
<reference evidence="6 7" key="1">
    <citation type="submission" date="2019-01" db="EMBL/GenBank/DDBJ databases">
        <title>Pseudoxanthomonas composti sp. nov., isolated from compost.</title>
        <authorList>
            <person name="Yang G."/>
        </authorList>
    </citation>
    <scope>NUCLEOTIDE SEQUENCE [LARGE SCALE GENOMIC DNA]</scope>
    <source>
        <strain evidence="6 7">GSS15</strain>
    </source>
</reference>
<accession>A0A4Q1JSX2</accession>
<comment type="caution">
    <text evidence="6">The sequence shown here is derived from an EMBL/GenBank/DDBJ whole genome shotgun (WGS) entry which is preliminary data.</text>
</comment>
<feature type="domain" description="Aromatic amino acid beta-eliminating lyase/threonine aldolase" evidence="5">
    <location>
        <begin position="61"/>
        <end position="284"/>
    </location>
</feature>
<evidence type="ECO:0000259" key="5">
    <source>
        <dbReference type="Pfam" id="PF01212"/>
    </source>
</evidence>
<evidence type="ECO:0000256" key="4">
    <source>
        <dbReference type="ARBA" id="ARBA00022898"/>
    </source>
</evidence>
<protein>
    <submittedName>
        <fullName evidence="6">Aminotransferase class I/II-fold pyridoxal phosphate-dependent enzyme</fullName>
    </submittedName>
</protein>
<dbReference type="InterPro" id="IPR015424">
    <property type="entry name" value="PyrdxlP-dep_Trfase"/>
</dbReference>
<comment type="cofactor">
    <cofactor evidence="1">
        <name>pyridoxal 5'-phosphate</name>
        <dbReference type="ChEBI" id="CHEBI:597326"/>
    </cofactor>
</comment>
<dbReference type="Gene3D" id="3.90.1150.10">
    <property type="entry name" value="Aspartate Aminotransferase, domain 1"/>
    <property type="match status" value="1"/>
</dbReference>
<dbReference type="Proteomes" id="UP000289784">
    <property type="component" value="Unassembled WGS sequence"/>
</dbReference>
<keyword evidence="6" id="KW-0808">Transferase</keyword>
<dbReference type="SUPFAM" id="SSF53383">
    <property type="entry name" value="PLP-dependent transferases"/>
    <property type="match status" value="1"/>
</dbReference>
<dbReference type="Gene3D" id="3.40.640.10">
    <property type="entry name" value="Type I PLP-dependent aspartate aminotransferase-like (Major domain)"/>
    <property type="match status" value="1"/>
</dbReference>
<evidence type="ECO:0000313" key="6">
    <source>
        <dbReference type="EMBL" id="RXR02791.1"/>
    </source>
</evidence>
<dbReference type="InterPro" id="IPR015422">
    <property type="entry name" value="PyrdxlP-dep_Trfase_small"/>
</dbReference>
<comment type="similarity">
    <text evidence="2">Belongs to the threonine aldolase family.</text>
</comment>
<gene>
    <name evidence="6" type="ORF">EPA99_14655</name>
</gene>
<dbReference type="PANTHER" id="PTHR48097">
    <property type="entry name" value="L-THREONINE ALDOLASE-RELATED"/>
    <property type="match status" value="1"/>
</dbReference>
<keyword evidence="7" id="KW-1185">Reference proteome</keyword>
<keyword evidence="4" id="KW-0663">Pyridoxal phosphate</keyword>
<dbReference type="AlphaFoldDB" id="A0A4Q1JSX2"/>
<evidence type="ECO:0000256" key="3">
    <source>
        <dbReference type="ARBA" id="ARBA00011881"/>
    </source>
</evidence>
<dbReference type="Pfam" id="PF01212">
    <property type="entry name" value="Beta_elim_lyase"/>
    <property type="match status" value="1"/>
</dbReference>
<proteinExistence type="inferred from homology"/>
<dbReference type="GO" id="GO:0006520">
    <property type="term" value="P:amino acid metabolic process"/>
    <property type="evidence" value="ECO:0007669"/>
    <property type="project" value="InterPro"/>
</dbReference>
<dbReference type="InterPro" id="IPR015421">
    <property type="entry name" value="PyrdxlP-dep_Trfase_major"/>
</dbReference>
<dbReference type="InterPro" id="IPR001597">
    <property type="entry name" value="ArAA_b-elim_lyase/Thr_aldolase"/>
</dbReference>
<comment type="subunit">
    <text evidence="3">Homotetramer.</text>
</comment>
<organism evidence="6 7">
    <name type="scientific">Pseudoxanthomonas composti</name>
    <dbReference type="NCBI Taxonomy" id="2137479"/>
    <lineage>
        <taxon>Bacteria</taxon>
        <taxon>Pseudomonadati</taxon>
        <taxon>Pseudomonadota</taxon>
        <taxon>Gammaproteobacteria</taxon>
        <taxon>Lysobacterales</taxon>
        <taxon>Lysobacteraceae</taxon>
        <taxon>Pseudoxanthomonas</taxon>
    </lineage>
</organism>
<dbReference type="OrthoDB" id="9774495at2"/>
<dbReference type="PANTHER" id="PTHR48097:SF5">
    <property type="entry name" value="LOW SPECIFICITY L-THREONINE ALDOLASE"/>
    <property type="match status" value="1"/>
</dbReference>
<dbReference type="GO" id="GO:0016829">
    <property type="term" value="F:lyase activity"/>
    <property type="evidence" value="ECO:0007669"/>
    <property type="project" value="InterPro"/>
</dbReference>
<sequence>MAAQDTKLSFRNDYSEGAHPRLLQALAQIGNEQNAGYGLDRHSELAAGMIRTQIACAGADVHFLVGGTQTNLVAMAAFLRPHEAVIAADSGHIATHETGAIEATGHKVLTVPTPDGKLTPALVQGVLDAHSTEHMVRPRLVYVSNTTEVGTVYSKAELTALRALCQQHGLYLYLDGARIAAALAVAGNDLSLADVAALTDAFYLGGTKNGALLGEALVIVHDALKSDVRFIIKQRGAMLAKGAVIGAQFQALFRDGLFFDLATHADAQARRLREALVAAGIAFAFDSPSNQLFPILPTSVVEQLEDKYEFHRWQPHGQGYQVIRLVTSWATSETAVEAFCKDLAVLLAPASATQETH</sequence>
<evidence type="ECO:0000256" key="1">
    <source>
        <dbReference type="ARBA" id="ARBA00001933"/>
    </source>
</evidence>
<dbReference type="EMBL" id="SAWZ01000008">
    <property type="protein sequence ID" value="RXR02791.1"/>
    <property type="molecule type" value="Genomic_DNA"/>
</dbReference>
<evidence type="ECO:0000313" key="7">
    <source>
        <dbReference type="Proteomes" id="UP000289784"/>
    </source>
</evidence>